<organism evidence="1 2">
    <name type="scientific">Actinocorallia libanotica</name>
    <dbReference type="NCBI Taxonomy" id="46162"/>
    <lineage>
        <taxon>Bacteria</taxon>
        <taxon>Bacillati</taxon>
        <taxon>Actinomycetota</taxon>
        <taxon>Actinomycetes</taxon>
        <taxon>Streptosporangiales</taxon>
        <taxon>Thermomonosporaceae</taxon>
        <taxon>Actinocorallia</taxon>
    </lineage>
</organism>
<evidence type="ECO:0000313" key="2">
    <source>
        <dbReference type="Proteomes" id="UP001500665"/>
    </source>
</evidence>
<accession>A0ABN1QF89</accession>
<dbReference type="RefSeq" id="WP_344237629.1">
    <property type="nucleotide sequence ID" value="NZ_BAAAHH010000003.1"/>
</dbReference>
<keyword evidence="2" id="KW-1185">Reference proteome</keyword>
<dbReference type="Proteomes" id="UP001500665">
    <property type="component" value="Unassembled WGS sequence"/>
</dbReference>
<protein>
    <submittedName>
        <fullName evidence="1">Uncharacterized protein</fullName>
    </submittedName>
</protein>
<evidence type="ECO:0000313" key="1">
    <source>
        <dbReference type="EMBL" id="GAA0941733.1"/>
    </source>
</evidence>
<comment type="caution">
    <text evidence="1">The sequence shown here is derived from an EMBL/GenBank/DDBJ whole genome shotgun (WGS) entry which is preliminary data.</text>
</comment>
<gene>
    <name evidence="1" type="ORF">GCM10009550_12280</name>
</gene>
<dbReference type="EMBL" id="BAAAHH010000003">
    <property type="protein sequence ID" value="GAA0941733.1"/>
    <property type="molecule type" value="Genomic_DNA"/>
</dbReference>
<reference evidence="1 2" key="1">
    <citation type="journal article" date="2019" name="Int. J. Syst. Evol. Microbiol.">
        <title>The Global Catalogue of Microorganisms (GCM) 10K type strain sequencing project: providing services to taxonomists for standard genome sequencing and annotation.</title>
        <authorList>
            <consortium name="The Broad Institute Genomics Platform"/>
            <consortium name="The Broad Institute Genome Sequencing Center for Infectious Disease"/>
            <person name="Wu L."/>
            <person name="Ma J."/>
        </authorList>
    </citation>
    <scope>NUCLEOTIDE SEQUENCE [LARGE SCALE GENOMIC DNA]</scope>
    <source>
        <strain evidence="1 2">JCM 10696</strain>
    </source>
</reference>
<proteinExistence type="predicted"/>
<sequence length="68" mass="7956">MQDRTATTDPADEIRLWWPGARIWYGRVTGTWWAFLPGHPDLLLDFLDPSELIRAVASLRKNMPLTYR</sequence>
<name>A0ABN1QF89_9ACTN</name>